<proteinExistence type="predicted"/>
<dbReference type="AlphaFoldDB" id="A0A1A6H1Y3"/>
<protein>
    <submittedName>
        <fullName evidence="1">Uncharacterized protein</fullName>
    </submittedName>
</protein>
<evidence type="ECO:0000313" key="1">
    <source>
        <dbReference type="EMBL" id="OBS71632.1"/>
    </source>
</evidence>
<keyword evidence="2" id="KW-1185">Reference proteome</keyword>
<dbReference type="Proteomes" id="UP000092124">
    <property type="component" value="Unassembled WGS sequence"/>
</dbReference>
<gene>
    <name evidence="1" type="ORF">A6R68_13791</name>
</gene>
<dbReference type="STRING" id="56216.A0A1A6H1Y3"/>
<evidence type="ECO:0000313" key="2">
    <source>
        <dbReference type="Proteomes" id="UP000092124"/>
    </source>
</evidence>
<name>A0A1A6H1Y3_NEOLE</name>
<feature type="non-terminal residue" evidence="1">
    <location>
        <position position="1"/>
    </location>
</feature>
<dbReference type="EMBL" id="LZPO01055921">
    <property type="protein sequence ID" value="OBS71632.1"/>
    <property type="molecule type" value="Genomic_DNA"/>
</dbReference>
<organism evidence="1 2">
    <name type="scientific">Neotoma lepida</name>
    <name type="common">Desert woodrat</name>
    <dbReference type="NCBI Taxonomy" id="56216"/>
    <lineage>
        <taxon>Eukaryota</taxon>
        <taxon>Metazoa</taxon>
        <taxon>Chordata</taxon>
        <taxon>Craniata</taxon>
        <taxon>Vertebrata</taxon>
        <taxon>Euteleostomi</taxon>
        <taxon>Mammalia</taxon>
        <taxon>Eutheria</taxon>
        <taxon>Euarchontoglires</taxon>
        <taxon>Glires</taxon>
        <taxon>Rodentia</taxon>
        <taxon>Myomorpha</taxon>
        <taxon>Muroidea</taxon>
        <taxon>Cricetidae</taxon>
        <taxon>Neotominae</taxon>
        <taxon>Neotoma</taxon>
    </lineage>
</organism>
<accession>A0A1A6H1Y3</accession>
<sequence length="138" mass="15538">TNLEHLTTITDPNQNMQYCLPAPPTQNMPMGPMHQRGPLPFSCSHDMPSDGMVVQHDKHFHDFLQVSMTLLKVTTILCHFLEHAYAEPDNDESMVTNGKIWSQPIHEYANKSMPYYTPAASSAAKYATWKCAGLSRTT</sequence>
<reference evidence="1 2" key="1">
    <citation type="submission" date="2016-06" db="EMBL/GenBank/DDBJ databases">
        <title>The Draft Genome Sequence and Annotation of the Desert Woodrat Neotoma lepida.</title>
        <authorList>
            <person name="Campbell M."/>
            <person name="Oakeson K.F."/>
            <person name="Yandell M."/>
            <person name="Halpert J.R."/>
            <person name="Dearing D."/>
        </authorList>
    </citation>
    <scope>NUCLEOTIDE SEQUENCE [LARGE SCALE GENOMIC DNA]</scope>
    <source>
        <strain evidence="1">417</strain>
        <tissue evidence="1">Liver</tissue>
    </source>
</reference>
<comment type="caution">
    <text evidence="1">The sequence shown here is derived from an EMBL/GenBank/DDBJ whole genome shotgun (WGS) entry which is preliminary data.</text>
</comment>